<dbReference type="RefSeq" id="WP_346242453.1">
    <property type="nucleotide sequence ID" value="NZ_JAZHYP010000007.1"/>
</dbReference>
<protein>
    <recommendedName>
        <fullName evidence="3">Lipoprotein</fullName>
    </recommendedName>
</protein>
<evidence type="ECO:0000313" key="1">
    <source>
        <dbReference type="EMBL" id="MEN3324653.1"/>
    </source>
</evidence>
<gene>
    <name evidence="1" type="ORF">VP395_13005</name>
</gene>
<proteinExistence type="predicted"/>
<keyword evidence="2" id="KW-1185">Reference proteome</keyword>
<dbReference type="Proteomes" id="UP001416393">
    <property type="component" value="Unassembled WGS sequence"/>
</dbReference>
<evidence type="ECO:0008006" key="3">
    <source>
        <dbReference type="Google" id="ProtNLM"/>
    </source>
</evidence>
<evidence type="ECO:0000313" key="2">
    <source>
        <dbReference type="Proteomes" id="UP001416393"/>
    </source>
</evidence>
<name>A0ABV0AC28_9FLAO</name>
<sequence>MRYKLLILFSIYLLNACKNQDKEKTFREVQVTSENPNAEKKPEQLMPDCEKYWKNRFKNDSLKTTYIDEVISKNKLTINNLIFLNALKSEKQNDFAFKQVLSPIFRLSNTEIGILTFPKYKHIDNKLIPISKEMDLIKKFDTITENTMEHFGEIKFYPMLLNSILNTRAKPVTYYYTTNKVGSTKIMELGAYIDECLEYFEYSIDTTTISKNDKLLFSSPFFIDLVFENNPKVDLLLQNDYKEECFDCLTSLNLQKSFAKIKGIDNLYFVYADSFPINNELDTPSRALILINENNEPIYLWYDEIDLFGCSCM</sequence>
<reference evidence="1 2" key="1">
    <citation type="submission" date="2024-01" db="EMBL/GenBank/DDBJ databases">
        <title>Mariniflexile litorale sp. nov., isolated from the shallow sediments of the Sea of Japan.</title>
        <authorList>
            <person name="Romanenko L."/>
            <person name="Bystritskaya E."/>
            <person name="Isaeva M."/>
        </authorList>
    </citation>
    <scope>NUCLEOTIDE SEQUENCE [LARGE SCALE GENOMIC DNA]</scope>
    <source>
        <strain evidence="1 2">KCTC 32427</strain>
    </source>
</reference>
<dbReference type="EMBL" id="JAZHYP010000007">
    <property type="protein sequence ID" value="MEN3324653.1"/>
    <property type="molecule type" value="Genomic_DNA"/>
</dbReference>
<comment type="caution">
    <text evidence="1">The sequence shown here is derived from an EMBL/GenBank/DDBJ whole genome shotgun (WGS) entry which is preliminary data.</text>
</comment>
<organism evidence="1 2">
    <name type="scientific">Mariniflexile soesokkakense</name>
    <dbReference type="NCBI Taxonomy" id="1343160"/>
    <lineage>
        <taxon>Bacteria</taxon>
        <taxon>Pseudomonadati</taxon>
        <taxon>Bacteroidota</taxon>
        <taxon>Flavobacteriia</taxon>
        <taxon>Flavobacteriales</taxon>
        <taxon>Flavobacteriaceae</taxon>
        <taxon>Mariniflexile</taxon>
    </lineage>
</organism>
<accession>A0ABV0AC28</accession>